<accession>A0A2T0AJN9</accession>
<dbReference type="OrthoDB" id="337750at2759"/>
<comment type="subcellular location">
    <subcellularLocation>
        <location evidence="1">Nucleus</location>
    </subcellularLocation>
</comment>
<dbReference type="Gene3D" id="3.70.10.10">
    <property type="match status" value="1"/>
</dbReference>
<reference evidence="5 6" key="1">
    <citation type="journal article" date="2018" name="Elife">
        <title>Functional genomics of lipid metabolism in the oleaginous yeast Rhodosporidium toruloides.</title>
        <authorList>
            <person name="Coradetti S.T."/>
            <person name="Pinel D."/>
            <person name="Geiselman G."/>
            <person name="Ito M."/>
            <person name="Mondo S."/>
            <person name="Reilly M.C."/>
            <person name="Cheng Y.F."/>
            <person name="Bauer S."/>
            <person name="Grigoriev I."/>
            <person name="Gladden J.M."/>
            <person name="Simmons B.A."/>
            <person name="Brem R."/>
            <person name="Arkin A.P."/>
            <person name="Skerker J.M."/>
        </authorList>
    </citation>
    <scope>NUCLEOTIDE SEQUENCE [LARGE SCALE GENOMIC DNA]</scope>
    <source>
        <strain evidence="5 6">NBRC 0880</strain>
    </source>
</reference>
<keyword evidence="3" id="KW-0539">Nucleus</keyword>
<comment type="caution">
    <text evidence="5">The sequence shown here is derived from an EMBL/GenBank/DDBJ whole genome shotgun (WGS) entry which is preliminary data.</text>
</comment>
<sequence length="298" mass="32666">MRFRAEISNPSQFARLISSLSPLGKSATLKLTEETTHLICMPTGTKSDVQVWSQIANDSIFNTSTMRVESNNNNEIYLQLSLDHLAKALRSASGATQVTAKLAKRGGNQGKGDGAYPVLSLVIESSSRLGKRLGITQDVAVKVLKTDDLKELKEPLCPQPEVIVILPALQKLRTVTERLKTISSHVTISANNLGELRLRAEADEAKVETEWRGLKRPNGESMTAEVDDPAEFFSVTLDTKNLLRFLNTYAVATTTIACFCSNHCAIFYVYVGESKDKVQGGVLTFYVPAIKIDGDDED</sequence>
<dbReference type="PANTHER" id="PTHR12900:SF0">
    <property type="entry name" value="CHECKPOINT PROTEIN"/>
    <property type="match status" value="1"/>
</dbReference>
<evidence type="ECO:0000256" key="1">
    <source>
        <dbReference type="ARBA" id="ARBA00004123"/>
    </source>
</evidence>
<dbReference type="GO" id="GO:0030896">
    <property type="term" value="C:checkpoint clamp complex"/>
    <property type="evidence" value="ECO:0007669"/>
    <property type="project" value="InterPro"/>
</dbReference>
<evidence type="ECO:0000256" key="3">
    <source>
        <dbReference type="ARBA" id="ARBA00023242"/>
    </source>
</evidence>
<dbReference type="GO" id="GO:0000723">
    <property type="term" value="P:telomere maintenance"/>
    <property type="evidence" value="ECO:0007669"/>
    <property type="project" value="TreeGrafter"/>
</dbReference>
<organism evidence="5 6">
    <name type="scientific">Rhodotorula toruloides</name>
    <name type="common">Yeast</name>
    <name type="synonym">Rhodosporidium toruloides</name>
    <dbReference type="NCBI Taxonomy" id="5286"/>
    <lineage>
        <taxon>Eukaryota</taxon>
        <taxon>Fungi</taxon>
        <taxon>Dikarya</taxon>
        <taxon>Basidiomycota</taxon>
        <taxon>Pucciniomycotina</taxon>
        <taxon>Microbotryomycetes</taxon>
        <taxon>Sporidiobolales</taxon>
        <taxon>Sporidiobolaceae</taxon>
        <taxon>Rhodotorula</taxon>
    </lineage>
</organism>
<evidence type="ECO:0000256" key="4">
    <source>
        <dbReference type="PIRNR" id="PIRNR011312"/>
    </source>
</evidence>
<gene>
    <name evidence="5" type="ORF">AAT19DRAFT_9282</name>
</gene>
<dbReference type="Pfam" id="PF04005">
    <property type="entry name" value="Hus1"/>
    <property type="match status" value="1"/>
</dbReference>
<dbReference type="InterPro" id="IPR046938">
    <property type="entry name" value="DNA_clamp_sf"/>
</dbReference>
<dbReference type="GO" id="GO:0031573">
    <property type="term" value="P:mitotic intra-S DNA damage checkpoint signaling"/>
    <property type="evidence" value="ECO:0007669"/>
    <property type="project" value="TreeGrafter"/>
</dbReference>
<dbReference type="GO" id="GO:0000724">
    <property type="term" value="P:double-strand break repair via homologous recombination"/>
    <property type="evidence" value="ECO:0007669"/>
    <property type="project" value="TreeGrafter"/>
</dbReference>
<evidence type="ECO:0000313" key="5">
    <source>
        <dbReference type="EMBL" id="PRQ78214.1"/>
    </source>
</evidence>
<proteinExistence type="inferred from homology"/>
<dbReference type="EMBL" id="LCTV02000001">
    <property type="protein sequence ID" value="PRQ78214.1"/>
    <property type="molecule type" value="Genomic_DNA"/>
</dbReference>
<name>A0A2T0AJN9_RHOTO</name>
<evidence type="ECO:0000256" key="2">
    <source>
        <dbReference type="ARBA" id="ARBA00005563"/>
    </source>
</evidence>
<dbReference type="PANTHER" id="PTHR12900">
    <property type="entry name" value="MITOTIC AND DNA DAMAGE CHECKPOINT PROTEIN HUS1"/>
    <property type="match status" value="1"/>
</dbReference>
<dbReference type="SUPFAM" id="SSF55979">
    <property type="entry name" value="DNA clamp"/>
    <property type="match status" value="1"/>
</dbReference>
<evidence type="ECO:0000313" key="6">
    <source>
        <dbReference type="Proteomes" id="UP000239560"/>
    </source>
</evidence>
<protein>
    <recommendedName>
        <fullName evidence="4">Checkpoint protein</fullName>
    </recommendedName>
</protein>
<dbReference type="AlphaFoldDB" id="A0A2T0AJN9"/>
<dbReference type="GO" id="GO:0005730">
    <property type="term" value="C:nucleolus"/>
    <property type="evidence" value="ECO:0007669"/>
    <property type="project" value="InterPro"/>
</dbReference>
<dbReference type="GO" id="GO:0035861">
    <property type="term" value="C:site of double-strand break"/>
    <property type="evidence" value="ECO:0007669"/>
    <property type="project" value="TreeGrafter"/>
</dbReference>
<dbReference type="GO" id="GO:0044778">
    <property type="term" value="P:meiotic DNA integrity checkpoint signaling"/>
    <property type="evidence" value="ECO:0007669"/>
    <property type="project" value="TreeGrafter"/>
</dbReference>
<dbReference type="GO" id="GO:0006289">
    <property type="term" value="P:nucleotide-excision repair"/>
    <property type="evidence" value="ECO:0007669"/>
    <property type="project" value="TreeGrafter"/>
</dbReference>
<dbReference type="Proteomes" id="UP000239560">
    <property type="component" value="Unassembled WGS sequence"/>
</dbReference>
<dbReference type="InterPro" id="IPR007150">
    <property type="entry name" value="HUS1/Mec3"/>
</dbReference>
<dbReference type="PIRSF" id="PIRSF011312">
    <property type="entry name" value="Cell_cycle_HUS1"/>
    <property type="match status" value="1"/>
</dbReference>
<comment type="similarity">
    <text evidence="2 4">Belongs to the HUS1 family.</text>
</comment>
<dbReference type="InterPro" id="IPR016580">
    <property type="entry name" value="HUS1"/>
</dbReference>
<dbReference type="GO" id="GO:0033314">
    <property type="term" value="P:mitotic DNA replication checkpoint signaling"/>
    <property type="evidence" value="ECO:0007669"/>
    <property type="project" value="TreeGrafter"/>
</dbReference>